<dbReference type="Gene3D" id="2.40.37.10">
    <property type="entry name" value="Lyase, Ornithine Decarboxylase, Chain A, domain 1"/>
    <property type="match status" value="1"/>
</dbReference>
<sequence>MAEPQPLENVYPIGSRINELGRLEVGGCDVVELGREFGTPAYIVAEDDMRARARGLQAAFSSESDDFELIFASKAFPCAAVCALFAEEGFGCDVASAGELAIALAGGVPAKKIQMHGNAKSDLDLQSAVELGIGAIVVDNLRDLDRLERLVEGSDAQKIYLRIAPGVSPDTHPAISTGGPNTKFGFDLEHAPAAIARAQSIESLDLAGLHFHIGSQIFDLSPFEGALRTLASLGDFKAYNLGGGLAAAYTAQDHPPTYAEYAAAKAGALQSVFGSGHKLLDEPGRALVANGCVTLYAVESVKRNVDTYVAVDGGMSDNLRPMLYGARYEAEIADRFGGGTACHLVGKHCESGDILIRDADLNQPVAGDLVVVPATGAYGHAMANNYNGALRPPVIFASNGDARVVVRRESNDDLLVRDV</sequence>
<accession>A0A6J6A3Q3</accession>
<dbReference type="PANTHER" id="PTHR43727">
    <property type="entry name" value="DIAMINOPIMELATE DECARBOXYLASE"/>
    <property type="match status" value="1"/>
</dbReference>
<keyword evidence="4" id="KW-0456">Lyase</keyword>
<keyword evidence="2" id="KW-0210">Decarboxylase</keyword>
<dbReference type="InterPro" id="IPR022644">
    <property type="entry name" value="De-COase2_N"/>
</dbReference>
<dbReference type="InterPro" id="IPR029066">
    <property type="entry name" value="PLP-binding_barrel"/>
</dbReference>
<keyword evidence="3" id="KW-0663">Pyridoxal phosphate</keyword>
<protein>
    <submittedName>
        <fullName evidence="7">Unannotated protein</fullName>
    </submittedName>
</protein>
<dbReference type="GO" id="GO:0009089">
    <property type="term" value="P:lysine biosynthetic process via diaminopimelate"/>
    <property type="evidence" value="ECO:0007669"/>
    <property type="project" value="InterPro"/>
</dbReference>
<dbReference type="InterPro" id="IPR002986">
    <property type="entry name" value="DAP_deCOOHase_LysA"/>
</dbReference>
<dbReference type="HAMAP" id="MF_02120">
    <property type="entry name" value="LysA"/>
    <property type="match status" value="1"/>
</dbReference>
<dbReference type="Pfam" id="PF00278">
    <property type="entry name" value="Orn_DAP_Arg_deC"/>
    <property type="match status" value="1"/>
</dbReference>
<proteinExistence type="inferred from homology"/>
<dbReference type="CDD" id="cd06828">
    <property type="entry name" value="PLPDE_III_DapDC"/>
    <property type="match status" value="1"/>
</dbReference>
<dbReference type="SUPFAM" id="SSF51419">
    <property type="entry name" value="PLP-binding barrel"/>
    <property type="match status" value="1"/>
</dbReference>
<evidence type="ECO:0000256" key="3">
    <source>
        <dbReference type="ARBA" id="ARBA00022898"/>
    </source>
</evidence>
<comment type="cofactor">
    <cofactor evidence="1">
        <name>pyridoxal 5'-phosphate</name>
        <dbReference type="ChEBI" id="CHEBI:597326"/>
    </cofactor>
</comment>
<dbReference type="Pfam" id="PF02784">
    <property type="entry name" value="Orn_Arg_deC_N"/>
    <property type="match status" value="1"/>
</dbReference>
<dbReference type="PANTHER" id="PTHR43727:SF2">
    <property type="entry name" value="GROUP IV DECARBOXYLASE"/>
    <property type="match status" value="1"/>
</dbReference>
<feature type="domain" description="Orn/DAP/Arg decarboxylase 2 N-terminal" evidence="6">
    <location>
        <begin position="54"/>
        <end position="289"/>
    </location>
</feature>
<dbReference type="InterPro" id="IPR009006">
    <property type="entry name" value="Ala_racemase/Decarboxylase_C"/>
</dbReference>
<dbReference type="GO" id="GO:0008836">
    <property type="term" value="F:diaminopimelate decarboxylase activity"/>
    <property type="evidence" value="ECO:0007669"/>
    <property type="project" value="InterPro"/>
</dbReference>
<gene>
    <name evidence="7" type="ORF">UFOPK3522_01351</name>
</gene>
<dbReference type="PRINTS" id="PR01181">
    <property type="entry name" value="DAPDCRBXLASE"/>
</dbReference>
<evidence type="ECO:0000259" key="5">
    <source>
        <dbReference type="Pfam" id="PF00278"/>
    </source>
</evidence>
<dbReference type="NCBIfam" id="TIGR01048">
    <property type="entry name" value="lysA"/>
    <property type="match status" value="1"/>
</dbReference>
<reference evidence="7" key="1">
    <citation type="submission" date="2020-05" db="EMBL/GenBank/DDBJ databases">
        <authorList>
            <person name="Chiriac C."/>
            <person name="Salcher M."/>
            <person name="Ghai R."/>
            <person name="Kavagutti S V."/>
        </authorList>
    </citation>
    <scope>NUCLEOTIDE SEQUENCE</scope>
</reference>
<dbReference type="InterPro" id="IPR000183">
    <property type="entry name" value="Orn/DAP/Arg_de-COase"/>
</dbReference>
<dbReference type="SUPFAM" id="SSF50621">
    <property type="entry name" value="Alanine racemase C-terminal domain-like"/>
    <property type="match status" value="1"/>
</dbReference>
<dbReference type="PRINTS" id="PR01179">
    <property type="entry name" value="ODADCRBXLASE"/>
</dbReference>
<evidence type="ECO:0000259" key="6">
    <source>
        <dbReference type="Pfam" id="PF02784"/>
    </source>
</evidence>
<dbReference type="InterPro" id="IPR022643">
    <property type="entry name" value="De-COase2_C"/>
</dbReference>
<dbReference type="Gene3D" id="3.20.20.10">
    <property type="entry name" value="Alanine racemase"/>
    <property type="match status" value="1"/>
</dbReference>
<organism evidence="7">
    <name type="scientific">freshwater metagenome</name>
    <dbReference type="NCBI Taxonomy" id="449393"/>
    <lineage>
        <taxon>unclassified sequences</taxon>
        <taxon>metagenomes</taxon>
        <taxon>ecological metagenomes</taxon>
    </lineage>
</organism>
<name>A0A6J6A3Q3_9ZZZZ</name>
<evidence type="ECO:0000313" key="7">
    <source>
        <dbReference type="EMBL" id="CAB4346393.1"/>
    </source>
</evidence>
<dbReference type="AlphaFoldDB" id="A0A6J6A3Q3"/>
<evidence type="ECO:0000256" key="2">
    <source>
        <dbReference type="ARBA" id="ARBA00022793"/>
    </source>
</evidence>
<evidence type="ECO:0000256" key="1">
    <source>
        <dbReference type="ARBA" id="ARBA00001933"/>
    </source>
</evidence>
<dbReference type="FunFam" id="3.20.20.10:FF:000003">
    <property type="entry name" value="Diaminopimelate decarboxylase"/>
    <property type="match status" value="1"/>
</dbReference>
<feature type="domain" description="Orn/DAP/Arg decarboxylase 2 C-terminal" evidence="5">
    <location>
        <begin position="290"/>
        <end position="376"/>
    </location>
</feature>
<evidence type="ECO:0000256" key="4">
    <source>
        <dbReference type="ARBA" id="ARBA00023239"/>
    </source>
</evidence>
<dbReference type="EMBL" id="CAESAO010000141">
    <property type="protein sequence ID" value="CAB4346393.1"/>
    <property type="molecule type" value="Genomic_DNA"/>
</dbReference>